<evidence type="ECO:0000313" key="9">
    <source>
        <dbReference type="EMBL" id="QSX32000.1"/>
    </source>
</evidence>
<organism evidence="9 10">
    <name type="scientific">Shewanella avicenniae</name>
    <dbReference type="NCBI Taxonomy" id="2814294"/>
    <lineage>
        <taxon>Bacteria</taxon>
        <taxon>Pseudomonadati</taxon>
        <taxon>Pseudomonadota</taxon>
        <taxon>Gammaproteobacteria</taxon>
        <taxon>Alteromonadales</taxon>
        <taxon>Shewanellaceae</taxon>
        <taxon>Shewanella</taxon>
    </lineage>
</organism>
<keyword evidence="2 5" id="KW-0479">Metal-binding</keyword>
<dbReference type="EMBL" id="CP071503">
    <property type="protein sequence ID" value="QSX32000.1"/>
    <property type="molecule type" value="Genomic_DNA"/>
</dbReference>
<dbReference type="Pfam" id="PF04952">
    <property type="entry name" value="AstE_AspA_hybrid"/>
    <property type="match status" value="1"/>
</dbReference>
<evidence type="ECO:0000256" key="3">
    <source>
        <dbReference type="ARBA" id="ARBA00022801"/>
    </source>
</evidence>
<reference evidence="9 10" key="1">
    <citation type="submission" date="2021-03" db="EMBL/GenBank/DDBJ databases">
        <title>Novel species identification of genus Shewanella.</title>
        <authorList>
            <person name="Liu G."/>
            <person name="Zhang Q."/>
        </authorList>
    </citation>
    <scope>NUCLEOTIDE SEQUENCE [LARGE SCALE GENOMIC DNA]</scope>
    <source>
        <strain evidence="9 10">FJAT-51800</strain>
    </source>
</reference>
<dbReference type="SUPFAM" id="SSF53187">
    <property type="entry name" value="Zn-dependent exopeptidases"/>
    <property type="match status" value="1"/>
</dbReference>
<evidence type="ECO:0000259" key="7">
    <source>
        <dbReference type="Pfam" id="PF04952"/>
    </source>
</evidence>
<name>A0ABX7QMK6_9GAMM</name>
<comment type="pathway">
    <text evidence="5">Amino-acid degradation; L-arginine degradation via AST pathway; L-glutamate and succinate from L-arginine: step 5/5.</text>
</comment>
<dbReference type="InterPro" id="IPR007036">
    <property type="entry name" value="Aste_AspA_hybrid_dom"/>
</dbReference>
<keyword evidence="4 5" id="KW-0862">Zinc</keyword>
<evidence type="ECO:0000256" key="5">
    <source>
        <dbReference type="HAMAP-Rule" id="MF_00767"/>
    </source>
</evidence>
<dbReference type="PANTHER" id="PTHR15162:SF7">
    <property type="entry name" value="SUCCINYLGLUTAMATE DESUCCINYLASE"/>
    <property type="match status" value="1"/>
</dbReference>
<evidence type="ECO:0000313" key="10">
    <source>
        <dbReference type="Proteomes" id="UP000662770"/>
    </source>
</evidence>
<evidence type="ECO:0000259" key="8">
    <source>
        <dbReference type="Pfam" id="PF24827"/>
    </source>
</evidence>
<dbReference type="Pfam" id="PF24827">
    <property type="entry name" value="AstE_AspA_cat"/>
    <property type="match status" value="1"/>
</dbReference>
<gene>
    <name evidence="5 9" type="primary">astE</name>
    <name evidence="9" type="ORF">JYB87_09355</name>
</gene>
<evidence type="ECO:0000256" key="6">
    <source>
        <dbReference type="NCBIfam" id="TIGR03242"/>
    </source>
</evidence>
<comment type="catalytic activity">
    <reaction evidence="5">
        <text>N-succinyl-L-glutamate + H2O = L-glutamate + succinate</text>
        <dbReference type="Rhea" id="RHEA:15169"/>
        <dbReference type="ChEBI" id="CHEBI:15377"/>
        <dbReference type="ChEBI" id="CHEBI:29985"/>
        <dbReference type="ChEBI" id="CHEBI:30031"/>
        <dbReference type="ChEBI" id="CHEBI:58763"/>
        <dbReference type="EC" id="3.5.1.96"/>
    </reaction>
</comment>
<proteinExistence type="inferred from homology"/>
<dbReference type="RefSeq" id="WP_207353245.1">
    <property type="nucleotide sequence ID" value="NZ_CP071503.1"/>
</dbReference>
<sequence length="337" mass="37117">MTAKLCPLTDFLAFTLANTSVPNTLGYADFSAEFIARGIVQLTPKQPSSTDIVLSCGIHGNETAPIELCNQLLAEIARGELQLRQRLLLILGNPEAMLAETRFVDENLNRLFCGTHQIGPCNIERQRAAIIETAVAGFFADATRARIHWDLHTAIRGSEHEKFAVCPYQPERGYRQQTLALLAEASIEAFLFNHAAAHTFSYHSAHLFNADAFTVELGKVAPFGANDLTKLEKMACVLRKLIAAESINVGAERLAKTAFYQVRRVINKDHDSFRFSFSDDTANFTRFKQGDLIASSEQQSIFCDTAIEAIVFPNAKVPVGQRAALCVVPVPLAQVCM</sequence>
<dbReference type="InterPro" id="IPR050178">
    <property type="entry name" value="AspA/AstE_fam"/>
</dbReference>
<feature type="active site" evidence="5">
    <location>
        <position position="216"/>
    </location>
</feature>
<dbReference type="HAMAP" id="MF_00767">
    <property type="entry name" value="Arg_catab_AstE"/>
    <property type="match status" value="1"/>
</dbReference>
<comment type="similarity">
    <text evidence="5">Belongs to the AspA/AstE family. Succinylglutamate desuccinylase subfamily.</text>
</comment>
<feature type="domain" description="Succinylglutamate desuccinylase/Aspartoacylase catalytic" evidence="8">
    <location>
        <begin position="50"/>
        <end position="238"/>
    </location>
</feature>
<evidence type="ECO:0000256" key="2">
    <source>
        <dbReference type="ARBA" id="ARBA00022723"/>
    </source>
</evidence>
<dbReference type="PIRSF" id="PIRSF017020">
    <property type="entry name" value="AstE"/>
    <property type="match status" value="1"/>
</dbReference>
<keyword evidence="10" id="KW-1185">Reference proteome</keyword>
<dbReference type="EC" id="3.5.1.96" evidence="5 6"/>
<feature type="domain" description="AstE/AspA barrel-sandwich hybrid" evidence="7">
    <location>
        <begin position="257"/>
        <end position="329"/>
    </location>
</feature>
<keyword evidence="1 5" id="KW-0056">Arginine metabolism</keyword>
<comment type="function">
    <text evidence="5">Transforms N(2)-succinylglutamate into succinate and glutamate.</text>
</comment>
<keyword evidence="3 5" id="KW-0378">Hydrolase</keyword>
<dbReference type="InterPro" id="IPR055438">
    <property type="entry name" value="AstE_AspA_cat"/>
</dbReference>
<dbReference type="PANTHER" id="PTHR15162">
    <property type="entry name" value="ASPARTOACYLASE"/>
    <property type="match status" value="1"/>
</dbReference>
<feature type="binding site" evidence="5">
    <location>
        <position position="59"/>
    </location>
    <ligand>
        <name>Zn(2+)</name>
        <dbReference type="ChEBI" id="CHEBI:29105"/>
    </ligand>
</feature>
<feature type="binding site" evidence="5">
    <location>
        <position position="62"/>
    </location>
    <ligand>
        <name>Zn(2+)</name>
        <dbReference type="ChEBI" id="CHEBI:29105"/>
    </ligand>
</feature>
<dbReference type="InterPro" id="IPR016681">
    <property type="entry name" value="SuccinylGlu_desuccinylase"/>
</dbReference>
<accession>A0ABX7QMK6</accession>
<dbReference type="GO" id="GO:0009017">
    <property type="term" value="F:succinylglutamate desuccinylase activity"/>
    <property type="evidence" value="ECO:0007669"/>
    <property type="project" value="UniProtKB-EC"/>
</dbReference>
<protein>
    <recommendedName>
        <fullName evidence="5 6">Succinylglutamate desuccinylase</fullName>
        <ecNumber evidence="5 6">3.5.1.96</ecNumber>
    </recommendedName>
</protein>
<comment type="cofactor">
    <cofactor evidence="5">
        <name>Zn(2+)</name>
        <dbReference type="ChEBI" id="CHEBI:29105"/>
    </cofactor>
    <text evidence="5">Binds 1 zinc ion per subunit.</text>
</comment>
<feature type="binding site" evidence="5">
    <location>
        <position position="152"/>
    </location>
    <ligand>
        <name>Zn(2+)</name>
        <dbReference type="ChEBI" id="CHEBI:29105"/>
    </ligand>
</feature>
<dbReference type="CDD" id="cd03855">
    <property type="entry name" value="M14_ASTE"/>
    <property type="match status" value="1"/>
</dbReference>
<dbReference type="NCBIfam" id="NF003706">
    <property type="entry name" value="PRK05324.1"/>
    <property type="match status" value="1"/>
</dbReference>
<dbReference type="Proteomes" id="UP000662770">
    <property type="component" value="Chromosome"/>
</dbReference>
<evidence type="ECO:0000256" key="1">
    <source>
        <dbReference type="ARBA" id="ARBA00022503"/>
    </source>
</evidence>
<dbReference type="Gene3D" id="3.40.630.10">
    <property type="entry name" value="Zn peptidases"/>
    <property type="match status" value="1"/>
</dbReference>
<evidence type="ECO:0000256" key="4">
    <source>
        <dbReference type="ARBA" id="ARBA00022833"/>
    </source>
</evidence>
<dbReference type="NCBIfam" id="TIGR03242">
    <property type="entry name" value="arg_catab_astE"/>
    <property type="match status" value="1"/>
</dbReference>